<evidence type="ECO:0000256" key="1">
    <source>
        <dbReference type="SAM" id="MobiDB-lite"/>
    </source>
</evidence>
<evidence type="ECO:0000313" key="2">
    <source>
        <dbReference type="EMBL" id="CAI3998143.1"/>
    </source>
</evidence>
<dbReference type="AlphaFoldDB" id="A0A9P1CV87"/>
<feature type="compositionally biased region" description="Basic and acidic residues" evidence="1">
    <location>
        <begin position="481"/>
        <end position="499"/>
    </location>
</feature>
<dbReference type="EMBL" id="CAMXCT030002435">
    <property type="protein sequence ID" value="CAL4785455.1"/>
    <property type="molecule type" value="Genomic_DNA"/>
</dbReference>
<reference evidence="3 4" key="2">
    <citation type="submission" date="2024-05" db="EMBL/GenBank/DDBJ databases">
        <authorList>
            <person name="Chen Y."/>
            <person name="Shah S."/>
            <person name="Dougan E. K."/>
            <person name="Thang M."/>
            <person name="Chan C."/>
        </authorList>
    </citation>
    <scope>NUCLEOTIDE SEQUENCE [LARGE SCALE GENOMIC DNA]</scope>
</reference>
<dbReference type="EMBL" id="CAMXCT020002435">
    <property type="protein sequence ID" value="CAL1151518.1"/>
    <property type="molecule type" value="Genomic_DNA"/>
</dbReference>
<organism evidence="2">
    <name type="scientific">Cladocopium goreaui</name>
    <dbReference type="NCBI Taxonomy" id="2562237"/>
    <lineage>
        <taxon>Eukaryota</taxon>
        <taxon>Sar</taxon>
        <taxon>Alveolata</taxon>
        <taxon>Dinophyceae</taxon>
        <taxon>Suessiales</taxon>
        <taxon>Symbiodiniaceae</taxon>
        <taxon>Cladocopium</taxon>
    </lineage>
</organism>
<name>A0A9P1CV87_9DINO</name>
<accession>A0A9P1CV87</accession>
<gene>
    <name evidence="2" type="ORF">C1SCF055_LOCUS24464</name>
</gene>
<comment type="caution">
    <text evidence="2">The sequence shown here is derived from an EMBL/GenBank/DDBJ whole genome shotgun (WGS) entry which is preliminary data.</text>
</comment>
<feature type="region of interest" description="Disordered" evidence="1">
    <location>
        <begin position="479"/>
        <end position="499"/>
    </location>
</feature>
<evidence type="ECO:0000313" key="4">
    <source>
        <dbReference type="Proteomes" id="UP001152797"/>
    </source>
</evidence>
<reference evidence="2" key="1">
    <citation type="submission" date="2022-10" db="EMBL/GenBank/DDBJ databases">
        <authorList>
            <person name="Chen Y."/>
            <person name="Dougan E. K."/>
            <person name="Chan C."/>
            <person name="Rhodes N."/>
            <person name="Thang M."/>
        </authorList>
    </citation>
    <scope>NUCLEOTIDE SEQUENCE</scope>
</reference>
<sequence>MRCVECLQGQYDGNVSMTCADGTYLADSSACVRACLVGETDTVVVNGNSHTDATVTARLSSGNTETGLQCSTLDAAYSGTYDLTCTNGLLSDSHSCHEMCLTTDSVTALVRGSSYNVMPVSDIVHGTTGNVPCSSHLTGYAGDIVLTCTEGSMQADGSGCQAPCTSGSSLSVTFGGASHTVTLTSQITSGTTGTESCNSVDNGFNGDLVLSCSDGAASMASNTCTERPCAQDLGYALSLGGETATNNLASQVTHAATVTVGCGTVASGWGGDITVTCIKGSAIPDYSACLSPCVLGTTTSLVLGVDSESFSVSSTAVIAHGATGTESCAIAHQGFEGNIVLSCDAGTLSMDSNTCVEKPCLQNLSYSVTLGQFSKTLQLDSQLSHGGTTASTACSVVDPSYDRDFTATCNKADMVGNMGGCLQACTTETVGLFALGPETGKVSPSSRLPGDGSSFGMDCSVRRRPPAVAMPLGVENTTRNMEMEPTEKKQHIAGAHEEH</sequence>
<evidence type="ECO:0000313" key="3">
    <source>
        <dbReference type="EMBL" id="CAL4785455.1"/>
    </source>
</evidence>
<keyword evidence="4" id="KW-1185">Reference proteome</keyword>
<dbReference type="EMBL" id="CAMXCT010002435">
    <property type="protein sequence ID" value="CAI3998143.1"/>
    <property type="molecule type" value="Genomic_DNA"/>
</dbReference>
<proteinExistence type="predicted"/>
<dbReference type="Proteomes" id="UP001152797">
    <property type="component" value="Unassembled WGS sequence"/>
</dbReference>
<protein>
    <submittedName>
        <fullName evidence="3">Sushi domain-containing protein</fullName>
    </submittedName>
</protein>